<evidence type="ECO:0000256" key="1">
    <source>
        <dbReference type="ARBA" id="ARBA00004613"/>
    </source>
</evidence>
<sequence length="257" mass="28682">MNGSCILFFISAIFACRAETENVQLKFLLEEMATLRKAVSTMEDVLKSQRDVIGDLRIQNQRQEKRIQYLETASKNRDECCEKLENLIKNKPALLTESKHTTSNGGHKRRNLHSKRLIGVPPYEGIVAFYAQMTSVETSPGAHHTLIFDRIRTNVGLGYNNSTGVFTAPREGIYVFTWVIRMVTAEHSTELLINDDIFGATFLRAKNGDDGSVSGTVVAHVTRGDVVFVRTHSSYAGDGNIHSNVHGQPSFSGWLLH</sequence>
<dbReference type="InterPro" id="IPR050822">
    <property type="entry name" value="Cerebellin_Synaptic_Org"/>
</dbReference>
<evidence type="ECO:0000313" key="4">
    <source>
        <dbReference type="EMBL" id="EKC40537.1"/>
    </source>
</evidence>
<dbReference type="EMBL" id="JH818947">
    <property type="protein sequence ID" value="EKC40537.1"/>
    <property type="molecule type" value="Genomic_DNA"/>
</dbReference>
<keyword evidence="3" id="KW-0732">Signal</keyword>
<proteinExistence type="predicted"/>
<dbReference type="Gene3D" id="2.60.120.40">
    <property type="match status" value="1"/>
</dbReference>
<dbReference type="PANTHER" id="PTHR22923:SF116">
    <property type="entry name" value="C1Q DOMAIN-CONTAINING PROTEIN"/>
    <property type="match status" value="1"/>
</dbReference>
<dbReference type="PRINTS" id="PR00007">
    <property type="entry name" value="COMPLEMNTC1Q"/>
</dbReference>
<dbReference type="InterPro" id="IPR008983">
    <property type="entry name" value="Tumour_necrosis_fac-like_dom"/>
</dbReference>
<dbReference type="GO" id="GO:0005576">
    <property type="term" value="C:extracellular region"/>
    <property type="evidence" value="ECO:0007669"/>
    <property type="project" value="UniProtKB-SubCell"/>
</dbReference>
<dbReference type="InParanoid" id="K1QUM3"/>
<protein>
    <submittedName>
        <fullName evidence="4">Heavy metal-binding protein HIP</fullName>
    </submittedName>
</protein>
<dbReference type="SMART" id="SM00110">
    <property type="entry name" value="C1Q"/>
    <property type="match status" value="1"/>
</dbReference>
<dbReference type="AlphaFoldDB" id="K1QUM3"/>
<comment type="subcellular location">
    <subcellularLocation>
        <location evidence="1">Secreted</location>
    </subcellularLocation>
</comment>
<dbReference type="PANTHER" id="PTHR22923">
    <property type="entry name" value="CEREBELLIN-RELATED"/>
    <property type="match status" value="1"/>
</dbReference>
<dbReference type="HOGENOM" id="CLU_001074_7_1_1"/>
<organism evidence="4">
    <name type="scientific">Magallana gigas</name>
    <name type="common">Pacific oyster</name>
    <name type="synonym">Crassostrea gigas</name>
    <dbReference type="NCBI Taxonomy" id="29159"/>
    <lineage>
        <taxon>Eukaryota</taxon>
        <taxon>Metazoa</taxon>
        <taxon>Spiralia</taxon>
        <taxon>Lophotrochozoa</taxon>
        <taxon>Mollusca</taxon>
        <taxon>Bivalvia</taxon>
        <taxon>Autobranchia</taxon>
        <taxon>Pteriomorphia</taxon>
        <taxon>Ostreida</taxon>
        <taxon>Ostreoidea</taxon>
        <taxon>Ostreidae</taxon>
        <taxon>Magallana</taxon>
    </lineage>
</organism>
<evidence type="ECO:0000256" key="3">
    <source>
        <dbReference type="ARBA" id="ARBA00022729"/>
    </source>
</evidence>
<dbReference type="SUPFAM" id="SSF49842">
    <property type="entry name" value="TNF-like"/>
    <property type="match status" value="1"/>
</dbReference>
<reference evidence="4" key="1">
    <citation type="journal article" date="2012" name="Nature">
        <title>The oyster genome reveals stress adaptation and complexity of shell formation.</title>
        <authorList>
            <person name="Zhang G."/>
            <person name="Fang X."/>
            <person name="Guo X."/>
            <person name="Li L."/>
            <person name="Luo R."/>
            <person name="Xu F."/>
            <person name="Yang P."/>
            <person name="Zhang L."/>
            <person name="Wang X."/>
            <person name="Qi H."/>
            <person name="Xiong Z."/>
            <person name="Que H."/>
            <person name="Xie Y."/>
            <person name="Holland P.W."/>
            <person name="Paps J."/>
            <person name="Zhu Y."/>
            <person name="Wu F."/>
            <person name="Chen Y."/>
            <person name="Wang J."/>
            <person name="Peng C."/>
            <person name="Meng J."/>
            <person name="Yang L."/>
            <person name="Liu J."/>
            <person name="Wen B."/>
            <person name="Zhang N."/>
            <person name="Huang Z."/>
            <person name="Zhu Q."/>
            <person name="Feng Y."/>
            <person name="Mount A."/>
            <person name="Hedgecock D."/>
            <person name="Xu Z."/>
            <person name="Liu Y."/>
            <person name="Domazet-Loso T."/>
            <person name="Du Y."/>
            <person name="Sun X."/>
            <person name="Zhang S."/>
            <person name="Liu B."/>
            <person name="Cheng P."/>
            <person name="Jiang X."/>
            <person name="Li J."/>
            <person name="Fan D."/>
            <person name="Wang W."/>
            <person name="Fu W."/>
            <person name="Wang T."/>
            <person name="Wang B."/>
            <person name="Zhang J."/>
            <person name="Peng Z."/>
            <person name="Li Y."/>
            <person name="Li N."/>
            <person name="Wang J."/>
            <person name="Chen M."/>
            <person name="He Y."/>
            <person name="Tan F."/>
            <person name="Song X."/>
            <person name="Zheng Q."/>
            <person name="Huang R."/>
            <person name="Yang H."/>
            <person name="Du X."/>
            <person name="Chen L."/>
            <person name="Yang M."/>
            <person name="Gaffney P.M."/>
            <person name="Wang S."/>
            <person name="Luo L."/>
            <person name="She Z."/>
            <person name="Ming Y."/>
            <person name="Huang W."/>
            <person name="Zhang S."/>
            <person name="Huang B."/>
            <person name="Zhang Y."/>
            <person name="Qu T."/>
            <person name="Ni P."/>
            <person name="Miao G."/>
            <person name="Wang J."/>
            <person name="Wang Q."/>
            <person name="Steinberg C.E."/>
            <person name="Wang H."/>
            <person name="Li N."/>
            <person name="Qian L."/>
            <person name="Zhang G."/>
            <person name="Li Y."/>
            <person name="Yang H."/>
            <person name="Liu X."/>
            <person name="Wang J."/>
            <person name="Yin Y."/>
            <person name="Wang J."/>
        </authorList>
    </citation>
    <scope>NUCLEOTIDE SEQUENCE [LARGE SCALE GENOMIC DNA]</scope>
    <source>
        <strain evidence="4">05x7-T-G4-1.051#20</strain>
    </source>
</reference>
<name>K1QUM3_MAGGI</name>
<dbReference type="Pfam" id="PF00386">
    <property type="entry name" value="C1q"/>
    <property type="match status" value="1"/>
</dbReference>
<accession>K1QUM3</accession>
<dbReference type="PROSITE" id="PS50871">
    <property type="entry name" value="C1Q"/>
    <property type="match status" value="1"/>
</dbReference>
<evidence type="ECO:0000256" key="2">
    <source>
        <dbReference type="ARBA" id="ARBA00022525"/>
    </source>
</evidence>
<keyword evidence="2" id="KW-0964">Secreted</keyword>
<gene>
    <name evidence="4" type="ORF">CGI_10025591</name>
</gene>
<dbReference type="InterPro" id="IPR001073">
    <property type="entry name" value="C1q_dom"/>
</dbReference>